<dbReference type="SUPFAM" id="SSF46565">
    <property type="entry name" value="Chaperone J-domain"/>
    <property type="match status" value="1"/>
</dbReference>
<dbReference type="AlphaFoldDB" id="A0A3N6P2F3"/>
<evidence type="ECO:0000313" key="2">
    <source>
        <dbReference type="EMBL" id="RQG89345.1"/>
    </source>
</evidence>
<gene>
    <name evidence="2" type="ORF">EA473_22325</name>
</gene>
<dbReference type="Proteomes" id="UP000282323">
    <property type="component" value="Unassembled WGS sequence"/>
</dbReference>
<evidence type="ECO:0000313" key="3">
    <source>
        <dbReference type="Proteomes" id="UP000282323"/>
    </source>
</evidence>
<comment type="caution">
    <text evidence="2">The sequence shown here is derived from an EMBL/GenBank/DDBJ whole genome shotgun (WGS) entry which is preliminary data.</text>
</comment>
<dbReference type="Gene3D" id="1.10.287.110">
    <property type="entry name" value="DnaJ domain"/>
    <property type="match status" value="1"/>
</dbReference>
<sequence>MIDWPAEIERTPEGERTRNKNFKASLGSTTIDLSTEMGRLEPDNWRASIGNQHTKSNGLPRHNAKPDDPGFVLRWTKDGEQYAVACDAYDRLRDNVRAVYLWVRETRLRGNRPVRTAESEFAAARLPSADDVAATDQPHEVLDVDPDATESEVRNAFRERAKHSHPDLGGSVAEFKRITGAKEAMIDE</sequence>
<dbReference type="InterPro" id="IPR001623">
    <property type="entry name" value="DnaJ_domain"/>
</dbReference>
<name>A0A3N6P2F3_NATCH</name>
<dbReference type="Pfam" id="PF00226">
    <property type="entry name" value="DnaJ"/>
    <property type="match status" value="1"/>
</dbReference>
<reference evidence="2 3" key="1">
    <citation type="submission" date="2018-10" db="EMBL/GenBank/DDBJ databases">
        <title>Natrarchaeobius chitinivorans gen. nov., sp. nov., and Natrarchaeobius haloalkaliphilus sp. nov., alkaliphilic, chitin-utilizing haloarchaea from hypersaline alkaline lakes.</title>
        <authorList>
            <person name="Sorokin D.Y."/>
            <person name="Elcheninov A.G."/>
            <person name="Kostrikina N.A."/>
            <person name="Bale N.J."/>
            <person name="Sinninghe Damste J.S."/>
            <person name="Khijniak T.V."/>
            <person name="Kublanov I.V."/>
            <person name="Toshchakov S.V."/>
        </authorList>
    </citation>
    <scope>NUCLEOTIDE SEQUENCE [LARGE SCALE GENOMIC DNA]</scope>
    <source>
        <strain evidence="2 3">AArcht4T</strain>
    </source>
</reference>
<dbReference type="SMART" id="SM00271">
    <property type="entry name" value="DnaJ"/>
    <property type="match status" value="1"/>
</dbReference>
<accession>A0A3N6P2F3</accession>
<feature type="domain" description="J" evidence="1">
    <location>
        <begin position="137"/>
        <end position="188"/>
    </location>
</feature>
<dbReference type="PROSITE" id="PS50076">
    <property type="entry name" value="DNAJ_2"/>
    <property type="match status" value="1"/>
</dbReference>
<protein>
    <submittedName>
        <fullName evidence="2">J domain-containing protein</fullName>
    </submittedName>
</protein>
<dbReference type="RefSeq" id="WP_124197725.1">
    <property type="nucleotide sequence ID" value="NZ_REGA01000048.1"/>
</dbReference>
<proteinExistence type="predicted"/>
<organism evidence="2 3">
    <name type="scientific">Natrarchaeobius chitinivorans</name>
    <dbReference type="NCBI Taxonomy" id="1679083"/>
    <lineage>
        <taxon>Archaea</taxon>
        <taxon>Methanobacteriati</taxon>
        <taxon>Methanobacteriota</taxon>
        <taxon>Stenosarchaea group</taxon>
        <taxon>Halobacteria</taxon>
        <taxon>Halobacteriales</taxon>
        <taxon>Natrialbaceae</taxon>
        <taxon>Natrarchaeobius</taxon>
    </lineage>
</organism>
<dbReference type="OrthoDB" id="11397at2157"/>
<evidence type="ECO:0000259" key="1">
    <source>
        <dbReference type="PROSITE" id="PS50076"/>
    </source>
</evidence>
<dbReference type="InterPro" id="IPR036869">
    <property type="entry name" value="J_dom_sf"/>
</dbReference>
<dbReference type="PRINTS" id="PR00625">
    <property type="entry name" value="JDOMAIN"/>
</dbReference>
<dbReference type="EMBL" id="REGA01000048">
    <property type="protein sequence ID" value="RQG89345.1"/>
    <property type="molecule type" value="Genomic_DNA"/>
</dbReference>
<keyword evidence="3" id="KW-1185">Reference proteome</keyword>
<dbReference type="CDD" id="cd06257">
    <property type="entry name" value="DnaJ"/>
    <property type="match status" value="1"/>
</dbReference>